<evidence type="ECO:0000313" key="1">
    <source>
        <dbReference type="EMBL" id="USW58511.1"/>
    </source>
</evidence>
<dbReference type="OrthoDB" id="3639103at2759"/>
<keyword evidence="2" id="KW-1185">Reference proteome</keyword>
<accession>A0A9Q9B8W5</accession>
<sequence length="235" mass="25877">MATDHGTITGRIDLMRTITTKAAGTHVPLELLQQMWEETDRQAREIVDEQWTACTTAAARQHKFGVFGASTGPSGTSLLDLSALGLDAVPVSNTIADNNIKPLAHETAEFENYIHLSTAGHRIHPEPIVATPAQNPIIYLGDKAVVGIKPHIDATAPHVTGDELLMSPWQQRETDGESEQMNSLVKWSGLKEAIRAWDSEAIKSVVDLLKLEVVPLDEADPLEPEFVQWQRIYCE</sequence>
<evidence type="ECO:0000313" key="2">
    <source>
        <dbReference type="Proteomes" id="UP001056384"/>
    </source>
</evidence>
<reference evidence="1" key="1">
    <citation type="submission" date="2022-06" db="EMBL/GenBank/DDBJ databases">
        <title>Complete genome sequences of two strains of the flax pathogen Septoria linicola.</title>
        <authorList>
            <person name="Lapalu N."/>
            <person name="Simon A."/>
            <person name="Demenou B."/>
            <person name="Paumier D."/>
            <person name="Guillot M.-P."/>
            <person name="Gout L."/>
            <person name="Valade R."/>
        </authorList>
    </citation>
    <scope>NUCLEOTIDE SEQUENCE</scope>
    <source>
        <strain evidence="1">SE15195</strain>
    </source>
</reference>
<dbReference type="EMBL" id="CP099428">
    <property type="protein sequence ID" value="USW58511.1"/>
    <property type="molecule type" value="Genomic_DNA"/>
</dbReference>
<dbReference type="Proteomes" id="UP001056384">
    <property type="component" value="Chromosome 11"/>
</dbReference>
<dbReference type="AlphaFoldDB" id="A0A9Q9B8W5"/>
<protein>
    <submittedName>
        <fullName evidence="1">Uncharacterized protein</fullName>
    </submittedName>
</protein>
<organism evidence="1 2">
    <name type="scientific">Septoria linicola</name>
    <dbReference type="NCBI Taxonomy" id="215465"/>
    <lineage>
        <taxon>Eukaryota</taxon>
        <taxon>Fungi</taxon>
        <taxon>Dikarya</taxon>
        <taxon>Ascomycota</taxon>
        <taxon>Pezizomycotina</taxon>
        <taxon>Dothideomycetes</taxon>
        <taxon>Dothideomycetidae</taxon>
        <taxon>Mycosphaerellales</taxon>
        <taxon>Mycosphaerellaceae</taxon>
        <taxon>Septoria</taxon>
    </lineage>
</organism>
<gene>
    <name evidence="1" type="ORF">Slin15195_G118300</name>
</gene>
<name>A0A9Q9B8W5_9PEZI</name>
<proteinExistence type="predicted"/>